<dbReference type="PROSITE" id="PS51273">
    <property type="entry name" value="GATASE_TYPE_1"/>
    <property type="match status" value="1"/>
</dbReference>
<keyword evidence="6 9" id="KW-0315">Glutamine amidotransferase</keyword>
<keyword evidence="9" id="KW-0055">Arginine biosynthesis</keyword>
<evidence type="ECO:0000256" key="9">
    <source>
        <dbReference type="HAMAP-Rule" id="MF_01209"/>
    </source>
</evidence>
<feature type="active site" description="Nucleophile" evidence="9">
    <location>
        <position position="440"/>
    </location>
</feature>
<dbReference type="InterPro" id="IPR029062">
    <property type="entry name" value="Class_I_gatase-like"/>
</dbReference>
<dbReference type="GO" id="GO:0006526">
    <property type="term" value="P:L-arginine biosynthetic process"/>
    <property type="evidence" value="ECO:0007669"/>
    <property type="project" value="UniProtKB-UniRule"/>
</dbReference>
<evidence type="ECO:0000256" key="5">
    <source>
        <dbReference type="ARBA" id="ARBA00022840"/>
    </source>
</evidence>
<dbReference type="Pfam" id="PF00988">
    <property type="entry name" value="CPSase_sm_chain"/>
    <property type="match status" value="1"/>
</dbReference>
<feature type="compositionally biased region" description="Polar residues" evidence="10">
    <location>
        <begin position="13"/>
        <end position="25"/>
    </location>
</feature>
<dbReference type="CDD" id="cd01744">
    <property type="entry name" value="GATase1_CPSase"/>
    <property type="match status" value="1"/>
</dbReference>
<dbReference type="InterPro" id="IPR017926">
    <property type="entry name" value="GATASE"/>
</dbReference>
<dbReference type="NCBIfam" id="NF046037">
    <property type="entry name" value="carphisopro"/>
    <property type="match status" value="1"/>
</dbReference>
<keyword evidence="5 9" id="KW-0067">ATP-binding</keyword>
<dbReference type="Gene3D" id="3.50.30.20">
    <property type="entry name" value="Carbamoyl-phosphate synthase small subunit, N-terminal domain"/>
    <property type="match status" value="1"/>
</dbReference>
<dbReference type="PANTHER" id="PTHR43418">
    <property type="entry name" value="MULTIFUNCTIONAL TRYPTOPHAN BIOSYNTHESIS PROTEIN-RELATED"/>
    <property type="match status" value="1"/>
</dbReference>
<dbReference type="GO" id="GO:0006207">
    <property type="term" value="P:'de novo' pyrimidine nucleobase biosynthetic process"/>
    <property type="evidence" value="ECO:0007669"/>
    <property type="project" value="InterPro"/>
</dbReference>
<dbReference type="GO" id="GO:0004359">
    <property type="term" value="F:glutaminase activity"/>
    <property type="evidence" value="ECO:0007669"/>
    <property type="project" value="RHEA"/>
</dbReference>
<feature type="region of interest" description="Disordered" evidence="10">
    <location>
        <begin position="12"/>
        <end position="73"/>
    </location>
</feature>
<evidence type="ECO:0000256" key="3">
    <source>
        <dbReference type="ARBA" id="ARBA00022598"/>
    </source>
</evidence>
<dbReference type="STRING" id="290633.GOX0321"/>
<feature type="binding site" evidence="9">
    <location>
        <position position="413"/>
    </location>
    <ligand>
        <name>L-glutamine</name>
        <dbReference type="ChEBI" id="CHEBI:58359"/>
    </ligand>
</feature>
<dbReference type="InterPro" id="IPR010982">
    <property type="entry name" value="Lambda_DNA-bd_dom_sf"/>
</dbReference>
<dbReference type="SUPFAM" id="SSF52317">
    <property type="entry name" value="Class I glutamine amidotransferase-like"/>
    <property type="match status" value="1"/>
</dbReference>
<dbReference type="PRINTS" id="PR00097">
    <property type="entry name" value="ANTSNTHASEII"/>
</dbReference>
<feature type="binding site" evidence="9">
    <location>
        <position position="484"/>
    </location>
    <ligand>
        <name>L-glutamine</name>
        <dbReference type="ChEBI" id="CHEBI:58359"/>
    </ligand>
</feature>
<comment type="catalytic activity">
    <reaction evidence="8 9">
        <text>hydrogencarbonate + L-glutamine + 2 ATP + H2O = carbamoyl phosphate + L-glutamate + 2 ADP + phosphate + 2 H(+)</text>
        <dbReference type="Rhea" id="RHEA:18633"/>
        <dbReference type="ChEBI" id="CHEBI:15377"/>
        <dbReference type="ChEBI" id="CHEBI:15378"/>
        <dbReference type="ChEBI" id="CHEBI:17544"/>
        <dbReference type="ChEBI" id="CHEBI:29985"/>
        <dbReference type="ChEBI" id="CHEBI:30616"/>
        <dbReference type="ChEBI" id="CHEBI:43474"/>
        <dbReference type="ChEBI" id="CHEBI:58228"/>
        <dbReference type="ChEBI" id="CHEBI:58359"/>
        <dbReference type="ChEBI" id="CHEBI:456216"/>
        <dbReference type="EC" id="6.3.5.5"/>
    </reaction>
</comment>
<evidence type="ECO:0000256" key="8">
    <source>
        <dbReference type="ARBA" id="ARBA00048816"/>
    </source>
</evidence>
<dbReference type="SMART" id="SM01097">
    <property type="entry name" value="CPSase_sm_chain"/>
    <property type="match status" value="1"/>
</dbReference>
<dbReference type="UniPathway" id="UPA00068">
    <property type="reaction ID" value="UER00171"/>
</dbReference>
<dbReference type="Pfam" id="PF00117">
    <property type="entry name" value="GATase"/>
    <property type="match status" value="1"/>
</dbReference>
<dbReference type="HOGENOM" id="CLU_035901_2_2_5"/>
<evidence type="ECO:0000256" key="10">
    <source>
        <dbReference type="SAM" id="MobiDB-lite"/>
    </source>
</evidence>
<dbReference type="InterPro" id="IPR006274">
    <property type="entry name" value="CarbamoylP_synth_ssu"/>
</dbReference>
<reference evidence="12 13" key="1">
    <citation type="journal article" date="2005" name="Nat. Biotechnol.">
        <title>Complete genome sequence of the acetic acid bacterium Gluconobacter oxydans.</title>
        <authorList>
            <person name="Prust C."/>
            <person name="Hoffmeister M."/>
            <person name="Liesegang H."/>
            <person name="Wiezer A."/>
            <person name="Fricke W.F."/>
            <person name="Ehrenreich A."/>
            <person name="Gottschalk G."/>
            <person name="Deppenmeier U."/>
        </authorList>
    </citation>
    <scope>NUCLEOTIDE SEQUENCE [LARGE SCALE GENOMIC DNA]</scope>
    <source>
        <strain evidence="12 13">621H</strain>
    </source>
</reference>
<feature type="binding site" evidence="9">
    <location>
        <position position="485"/>
    </location>
    <ligand>
        <name>L-glutamine</name>
        <dbReference type="ChEBI" id="CHEBI:58359"/>
    </ligand>
</feature>
<dbReference type="Gene3D" id="3.40.50.880">
    <property type="match status" value="1"/>
</dbReference>
<dbReference type="Gene3D" id="1.10.260.40">
    <property type="entry name" value="lambda repressor-like DNA-binding domains"/>
    <property type="match status" value="1"/>
</dbReference>
<feature type="binding site" evidence="9">
    <location>
        <position position="222"/>
    </location>
    <ligand>
        <name>L-glutamine</name>
        <dbReference type="ChEBI" id="CHEBI:58359"/>
    </ligand>
</feature>
<dbReference type="InterPro" id="IPR002474">
    <property type="entry name" value="CarbamoylP_synth_ssu_N"/>
</dbReference>
<comment type="subunit">
    <text evidence="9">Composed of two chains; the small (or glutamine) chain promotes the hydrolysis of glutamine to ammonia, which is used by the large (or ammonia) chain to synthesize carbamoyl phosphate. Tetramer of heterodimers (alpha,beta)4.</text>
</comment>
<dbReference type="NCBIfam" id="NF009475">
    <property type="entry name" value="PRK12838.1"/>
    <property type="match status" value="1"/>
</dbReference>
<gene>
    <name evidence="9" type="primary">carA</name>
    <name evidence="12" type="ordered locus">GOX0321</name>
</gene>
<comment type="catalytic activity">
    <reaction evidence="9">
        <text>L-glutamine + H2O = L-glutamate + NH4(+)</text>
        <dbReference type="Rhea" id="RHEA:15889"/>
        <dbReference type="ChEBI" id="CHEBI:15377"/>
        <dbReference type="ChEBI" id="CHEBI:28938"/>
        <dbReference type="ChEBI" id="CHEBI:29985"/>
        <dbReference type="ChEBI" id="CHEBI:58359"/>
    </reaction>
</comment>
<feature type="region of interest" description="Disordered" evidence="10">
    <location>
        <begin position="155"/>
        <end position="174"/>
    </location>
</feature>
<evidence type="ECO:0000313" key="13">
    <source>
        <dbReference type="Proteomes" id="UP000006375"/>
    </source>
</evidence>
<comment type="pathway">
    <text evidence="1 9">Amino-acid biosynthesis; L-arginine biosynthesis; carbamoyl phosphate from bicarbonate: step 1/1.</text>
</comment>
<proteinExistence type="inferred from homology"/>
<comment type="pathway">
    <text evidence="9">Pyrimidine metabolism; UMP biosynthesis via de novo pathway; (S)-dihydroorotate from bicarbonate: step 1/3.</text>
</comment>
<feature type="active site" evidence="9">
    <location>
        <position position="524"/>
    </location>
</feature>
<protein>
    <recommendedName>
        <fullName evidence="9">Carbamoyl phosphate synthase small chain</fullName>
        <ecNumber evidence="9">6.3.5.5</ecNumber>
    </recommendedName>
    <alternativeName>
        <fullName evidence="9">Carbamoyl phosphate synthetase glutamine chain</fullName>
    </alternativeName>
</protein>
<keyword evidence="13" id="KW-1185">Reference proteome</keyword>
<dbReference type="HAMAP" id="MF_01209">
    <property type="entry name" value="CPSase_S_chain"/>
    <property type="match status" value="1"/>
</dbReference>
<dbReference type="GO" id="GO:0003677">
    <property type="term" value="F:DNA binding"/>
    <property type="evidence" value="ECO:0007669"/>
    <property type="project" value="InterPro"/>
</dbReference>
<sequence length="557" mass="59880">MICLRSDIAVLLTSDSPQETPSASRPSFLEWRQNRTKAGLQQSGSPCGRKTSHSEKTSHPVPKRKTGSGKKLPIPFPIPYSEPPEVHPAASNGATMDIDRIIEKAGGADEIAALAGVGLEAVRKWRQSRMVPTKHWPALLRVPGIALQDLTADLTTTETQQEQERETDVSNPCPPGANAALVLADGTVLWGRGFGAHTEGAVGELCFSTGMTGYQETLTDPSFAGQIVTFTFPHIGNVGTNADDNEAPKMAALGAVVKEDITAPASWRSHEPFAAWLRDHGRAGISGIDTRAITRTLRDNGPQTAILAFPENGRIDTDSLLNRARQWPGLEGMDLAKEVTRPKRVWTEGVWHSTKPVRENRRRVVAMDYGAKDNILRCLVTAGCDVTVLPATATAEEILELRPEGVFLSNGPGDPAATGTYAVPAIRKVLDANVPVFGICLGHQLLAQALGGKTYKLERGHRGANQPVKDVETGRVEITSQNHGFAVDEKSLPADVKVTHVSLFDGSNEGIASTTKDAFSVQYHPEASPGPSDSFYLFERFVAVMDRRAANSTNAGA</sequence>
<dbReference type="Proteomes" id="UP000006375">
    <property type="component" value="Chromosome"/>
</dbReference>
<feature type="active site" evidence="9">
    <location>
        <position position="526"/>
    </location>
</feature>
<evidence type="ECO:0000256" key="7">
    <source>
        <dbReference type="ARBA" id="ARBA00022975"/>
    </source>
</evidence>
<comment type="function">
    <text evidence="9">Small subunit of the glutamine-dependent carbamoyl phosphate synthetase (CPSase). CPSase catalyzes the formation of carbamoyl phosphate from the ammonia moiety of glutamine, carbonate, and phosphate donated by ATP, constituting the first step of 2 biosynthetic pathways, one leading to arginine and/or urea and the other to pyrimidine nucleotides. The small subunit (glutamine amidotransferase) binds and cleaves glutamine to supply the large subunit with the substrate ammonia.</text>
</comment>
<dbReference type="InterPro" id="IPR059216">
    <property type="entry name" value="LeuA_carph_isopro_dom"/>
</dbReference>
<keyword evidence="9" id="KW-0028">Amino-acid biosynthesis</keyword>
<dbReference type="SUPFAM" id="SSF52021">
    <property type="entry name" value="Carbamoyl phosphate synthetase, small subunit N-terminal domain"/>
    <property type="match status" value="1"/>
</dbReference>
<evidence type="ECO:0000256" key="2">
    <source>
        <dbReference type="ARBA" id="ARBA00007800"/>
    </source>
</evidence>
<dbReference type="GO" id="GO:0006541">
    <property type="term" value="P:glutamine metabolic process"/>
    <property type="evidence" value="ECO:0007669"/>
    <property type="project" value="InterPro"/>
</dbReference>
<feature type="binding site" evidence="9">
    <location>
        <position position="411"/>
    </location>
    <ligand>
        <name>L-glutamine</name>
        <dbReference type="ChEBI" id="CHEBI:58359"/>
    </ligand>
</feature>
<keyword evidence="7 9" id="KW-0665">Pyrimidine biosynthesis</keyword>
<name>Q5FU42_GLUOX</name>
<feature type="region of interest" description="CPSase" evidence="9">
    <location>
        <begin position="1"/>
        <end position="362"/>
    </location>
</feature>
<dbReference type="GO" id="GO:0044205">
    <property type="term" value="P:'de novo' UMP biosynthetic process"/>
    <property type="evidence" value="ECO:0007669"/>
    <property type="project" value="UniProtKB-UniRule"/>
</dbReference>
<feature type="domain" description="Carbamoyl-phosphate synthase small subunit N-terminal" evidence="11">
    <location>
        <begin position="177"/>
        <end position="308"/>
    </location>
</feature>
<dbReference type="eggNOG" id="COG0505">
    <property type="taxonomic scope" value="Bacteria"/>
</dbReference>
<dbReference type="GO" id="GO:0004088">
    <property type="term" value="F:carbamoyl-phosphate synthase (glutamine-hydrolyzing) activity"/>
    <property type="evidence" value="ECO:0007669"/>
    <property type="project" value="UniProtKB-UniRule"/>
</dbReference>
<dbReference type="PRINTS" id="PR00099">
    <property type="entry name" value="CPSGATASE"/>
</dbReference>
<dbReference type="InterPro" id="IPR035686">
    <property type="entry name" value="CPSase_GATase1"/>
</dbReference>
<feature type="binding site" evidence="9">
    <location>
        <position position="444"/>
    </location>
    <ligand>
        <name>L-glutamine</name>
        <dbReference type="ChEBI" id="CHEBI:58359"/>
    </ligand>
</feature>
<feature type="binding site" evidence="9">
    <location>
        <position position="482"/>
    </location>
    <ligand>
        <name>L-glutamine</name>
        <dbReference type="ChEBI" id="CHEBI:58359"/>
    </ligand>
</feature>
<dbReference type="PRINTS" id="PR00096">
    <property type="entry name" value="GATASE"/>
</dbReference>
<feature type="binding site" evidence="9">
    <location>
        <position position="441"/>
    </location>
    <ligand>
        <name>L-glutamine</name>
        <dbReference type="ChEBI" id="CHEBI:58359"/>
    </ligand>
</feature>
<dbReference type="InterPro" id="IPR036480">
    <property type="entry name" value="CarbP_synth_ssu_N_sf"/>
</dbReference>
<dbReference type="InterPro" id="IPR050472">
    <property type="entry name" value="Anth_synth/Amidotransfase"/>
</dbReference>
<accession>Q5FU42</accession>
<keyword evidence="4 9" id="KW-0547">Nucleotide-binding</keyword>
<dbReference type="UniPathway" id="UPA00070">
    <property type="reaction ID" value="UER00115"/>
</dbReference>
<dbReference type="PANTHER" id="PTHR43418:SF7">
    <property type="entry name" value="CARBAMOYL-PHOSPHATE SYNTHASE SMALL CHAIN"/>
    <property type="match status" value="1"/>
</dbReference>
<dbReference type="GO" id="GO:0005524">
    <property type="term" value="F:ATP binding"/>
    <property type="evidence" value="ECO:0007669"/>
    <property type="project" value="UniProtKB-UniRule"/>
</dbReference>
<dbReference type="AlphaFoldDB" id="Q5FU42"/>
<dbReference type="EMBL" id="CP000009">
    <property type="protein sequence ID" value="AAW60104.1"/>
    <property type="molecule type" value="Genomic_DNA"/>
</dbReference>
<keyword evidence="3 9" id="KW-0436">Ligase</keyword>
<evidence type="ECO:0000256" key="4">
    <source>
        <dbReference type="ARBA" id="ARBA00022741"/>
    </source>
</evidence>
<evidence type="ECO:0000256" key="1">
    <source>
        <dbReference type="ARBA" id="ARBA00005077"/>
    </source>
</evidence>
<organism evidence="12 13">
    <name type="scientific">Gluconobacter oxydans (strain 621H)</name>
    <name type="common">Gluconobacter suboxydans</name>
    <dbReference type="NCBI Taxonomy" id="290633"/>
    <lineage>
        <taxon>Bacteria</taxon>
        <taxon>Pseudomonadati</taxon>
        <taxon>Pseudomonadota</taxon>
        <taxon>Alphaproteobacteria</taxon>
        <taxon>Acetobacterales</taxon>
        <taxon>Acetobacteraceae</taxon>
        <taxon>Gluconobacter</taxon>
    </lineage>
</organism>
<evidence type="ECO:0000256" key="6">
    <source>
        <dbReference type="ARBA" id="ARBA00022962"/>
    </source>
</evidence>
<evidence type="ECO:0000313" key="12">
    <source>
        <dbReference type="EMBL" id="AAW60104.1"/>
    </source>
</evidence>
<dbReference type="EC" id="6.3.5.5" evidence="9"/>
<dbReference type="NCBIfam" id="TIGR01368">
    <property type="entry name" value="CPSaseIIsmall"/>
    <property type="match status" value="1"/>
</dbReference>
<dbReference type="KEGG" id="gox:GOX0321"/>
<comment type="similarity">
    <text evidence="2 9">Belongs to the CarA family.</text>
</comment>
<evidence type="ECO:0000259" key="11">
    <source>
        <dbReference type="SMART" id="SM01097"/>
    </source>
</evidence>